<feature type="transmembrane region" description="Helical" evidence="7">
    <location>
        <begin position="6"/>
        <end position="26"/>
    </location>
</feature>
<keyword evidence="7" id="KW-0472">Membrane</keyword>
<dbReference type="RefSeq" id="WP_101651147.1">
    <property type="nucleotide sequence ID" value="NZ_PGVE01000090.1"/>
</dbReference>
<evidence type="ECO:0000259" key="8">
    <source>
        <dbReference type="PROSITE" id="PS51007"/>
    </source>
</evidence>
<evidence type="ECO:0000256" key="2">
    <source>
        <dbReference type="ARBA" id="ARBA00022617"/>
    </source>
</evidence>
<dbReference type="InterPro" id="IPR036909">
    <property type="entry name" value="Cyt_c-like_dom_sf"/>
</dbReference>
<evidence type="ECO:0000256" key="6">
    <source>
        <dbReference type="PROSITE-ProRule" id="PRU00433"/>
    </source>
</evidence>
<dbReference type="InterPro" id="IPR008168">
    <property type="entry name" value="Cyt_C_IC"/>
</dbReference>
<evidence type="ECO:0000256" key="5">
    <source>
        <dbReference type="ARBA" id="ARBA00023004"/>
    </source>
</evidence>
<dbReference type="OrthoDB" id="9779283at2"/>
<comment type="caution">
    <text evidence="9">The sequence shown here is derived from an EMBL/GenBank/DDBJ whole genome shotgun (WGS) entry which is preliminary data.</text>
</comment>
<keyword evidence="4" id="KW-0249">Electron transport</keyword>
<keyword evidence="7" id="KW-0812">Transmembrane</keyword>
<dbReference type="GO" id="GO:0020037">
    <property type="term" value="F:heme binding"/>
    <property type="evidence" value="ECO:0007669"/>
    <property type="project" value="InterPro"/>
</dbReference>
<dbReference type="Proteomes" id="UP000234950">
    <property type="component" value="Unassembled WGS sequence"/>
</dbReference>
<dbReference type="GO" id="GO:0005506">
    <property type="term" value="F:iron ion binding"/>
    <property type="evidence" value="ECO:0007669"/>
    <property type="project" value="InterPro"/>
</dbReference>
<evidence type="ECO:0000256" key="1">
    <source>
        <dbReference type="ARBA" id="ARBA00022448"/>
    </source>
</evidence>
<dbReference type="GO" id="GO:0009055">
    <property type="term" value="F:electron transfer activity"/>
    <property type="evidence" value="ECO:0007669"/>
    <property type="project" value="InterPro"/>
</dbReference>
<dbReference type="PROSITE" id="PS51007">
    <property type="entry name" value="CYTC"/>
    <property type="match status" value="2"/>
</dbReference>
<keyword evidence="10" id="KW-1185">Reference proteome</keyword>
<evidence type="ECO:0000256" key="4">
    <source>
        <dbReference type="ARBA" id="ARBA00022982"/>
    </source>
</evidence>
<accession>A0A2N5H885</accession>
<dbReference type="Pfam" id="PF13442">
    <property type="entry name" value="Cytochrome_CBB3"/>
    <property type="match status" value="1"/>
</dbReference>
<dbReference type="Pfam" id="PF00034">
    <property type="entry name" value="Cytochrom_C"/>
    <property type="match status" value="1"/>
</dbReference>
<protein>
    <submittedName>
        <fullName evidence="9">Cytochrome c</fullName>
    </submittedName>
</protein>
<dbReference type="EMBL" id="PGVE01000090">
    <property type="protein sequence ID" value="PLS01724.1"/>
    <property type="molecule type" value="Genomic_DNA"/>
</dbReference>
<feature type="domain" description="Cytochrome c" evidence="8">
    <location>
        <begin position="128"/>
        <end position="215"/>
    </location>
</feature>
<evidence type="ECO:0000256" key="7">
    <source>
        <dbReference type="SAM" id="Phobius"/>
    </source>
</evidence>
<name>A0A2N5H885_9BACI</name>
<keyword evidence="5 6" id="KW-0408">Iron</keyword>
<keyword evidence="1" id="KW-0813">Transport</keyword>
<dbReference type="PANTHER" id="PTHR35008:SF8">
    <property type="entry name" value="ALCOHOL DEHYDROGENASE CYTOCHROME C SUBUNIT"/>
    <property type="match status" value="1"/>
</dbReference>
<proteinExistence type="predicted"/>
<keyword evidence="2 6" id="KW-0349">Heme</keyword>
<organism evidence="9 10">
    <name type="scientific">Neobacillus cucumis</name>
    <dbReference type="NCBI Taxonomy" id="1740721"/>
    <lineage>
        <taxon>Bacteria</taxon>
        <taxon>Bacillati</taxon>
        <taxon>Bacillota</taxon>
        <taxon>Bacilli</taxon>
        <taxon>Bacillales</taxon>
        <taxon>Bacillaceae</taxon>
        <taxon>Neobacillus</taxon>
    </lineage>
</organism>
<dbReference type="SUPFAM" id="SSF46626">
    <property type="entry name" value="Cytochrome c"/>
    <property type="match status" value="2"/>
</dbReference>
<dbReference type="InterPro" id="IPR009056">
    <property type="entry name" value="Cyt_c-like_dom"/>
</dbReference>
<evidence type="ECO:0000313" key="10">
    <source>
        <dbReference type="Proteomes" id="UP000234950"/>
    </source>
</evidence>
<keyword evidence="3 6" id="KW-0479">Metal-binding</keyword>
<feature type="domain" description="Cytochrome c" evidence="8">
    <location>
        <begin position="32"/>
        <end position="114"/>
    </location>
</feature>
<dbReference type="Gene3D" id="1.10.760.10">
    <property type="entry name" value="Cytochrome c-like domain"/>
    <property type="match status" value="2"/>
</dbReference>
<dbReference type="PRINTS" id="PR00605">
    <property type="entry name" value="CYTCHROMECIC"/>
</dbReference>
<keyword evidence="7" id="KW-1133">Transmembrane helix</keyword>
<dbReference type="InterPro" id="IPR051459">
    <property type="entry name" value="Cytochrome_c-type_DH"/>
</dbReference>
<evidence type="ECO:0000256" key="3">
    <source>
        <dbReference type="ARBA" id="ARBA00022723"/>
    </source>
</evidence>
<dbReference type="AlphaFoldDB" id="A0A2N5H885"/>
<evidence type="ECO:0000313" key="9">
    <source>
        <dbReference type="EMBL" id="PLS01724.1"/>
    </source>
</evidence>
<dbReference type="PANTHER" id="PTHR35008">
    <property type="entry name" value="BLL4482 PROTEIN-RELATED"/>
    <property type="match status" value="1"/>
</dbReference>
<sequence>MKKILIGFYILVIIGIIVCISNSNIFTKKNSQAIVAGEKVYNKNCLVCHGAAGKGEGKKAGTALNNQNFLNSVTDKNLYNYIKYGREGTGMPAYGPRLSENELKNLVVYIRNWQTEDIQFKVPETITGNPAYGKKLYHLYCQNCHMEAGAGMLRMGTALSHPQYLKFTTDEQIWISIAYGREETRMGPSLKGLDGVRQLKKQDITDIVMYIRSLEEKK</sequence>
<reference evidence="9 10" key="1">
    <citation type="submission" date="2017-11" db="EMBL/GenBank/DDBJ databases">
        <title>Comparitive Functional Genomics of Dry Heat Resistant strains isolated from the Viking Spacecraft.</title>
        <authorList>
            <person name="Seuylemezian A."/>
            <person name="Cooper K."/>
            <person name="Vaishampayan P."/>
        </authorList>
    </citation>
    <scope>NUCLEOTIDE SEQUENCE [LARGE SCALE GENOMIC DNA]</scope>
    <source>
        <strain evidence="9 10">V32-6</strain>
    </source>
</reference>
<gene>
    <name evidence="9" type="ORF">CVD27_24010</name>
</gene>